<dbReference type="InterPro" id="IPR008928">
    <property type="entry name" value="6-hairpin_glycosidase_sf"/>
</dbReference>
<evidence type="ECO:0008006" key="4">
    <source>
        <dbReference type="Google" id="ProtNLM"/>
    </source>
</evidence>
<keyword evidence="3" id="KW-1185">Reference proteome</keyword>
<keyword evidence="1" id="KW-0732">Signal</keyword>
<evidence type="ECO:0000313" key="3">
    <source>
        <dbReference type="Proteomes" id="UP000241167"/>
    </source>
</evidence>
<feature type="chain" id="PRO_5015127715" description="Glycoside hydrolase family 65" evidence="1">
    <location>
        <begin position="17"/>
        <end position="742"/>
    </location>
</feature>
<dbReference type="GO" id="GO:0005975">
    <property type="term" value="P:carbohydrate metabolic process"/>
    <property type="evidence" value="ECO:0007669"/>
    <property type="project" value="InterPro"/>
</dbReference>
<reference evidence="2 3" key="1">
    <citation type="submission" date="2018-03" db="EMBL/GenBank/DDBJ databases">
        <title>The draft genome of Sphingosinicella sp. GL-C-18.</title>
        <authorList>
            <person name="Liu L."/>
            <person name="Li L."/>
            <person name="Liang L."/>
            <person name="Zhang X."/>
            <person name="Wang T."/>
        </authorList>
    </citation>
    <scope>NUCLEOTIDE SEQUENCE [LARGE SCALE GENOMIC DNA]</scope>
    <source>
        <strain evidence="2 3">GL-C-18</strain>
    </source>
</reference>
<evidence type="ECO:0000256" key="1">
    <source>
        <dbReference type="SAM" id="SignalP"/>
    </source>
</evidence>
<dbReference type="EMBL" id="PXYI01000001">
    <property type="protein sequence ID" value="PSJ43601.1"/>
    <property type="molecule type" value="Genomic_DNA"/>
</dbReference>
<name>A0A2P7R062_9SPHN</name>
<feature type="signal peptide" evidence="1">
    <location>
        <begin position="1"/>
        <end position="16"/>
    </location>
</feature>
<comment type="caution">
    <text evidence="2">The sequence shown here is derived from an EMBL/GenBank/DDBJ whole genome shotgun (WGS) entry which is preliminary data.</text>
</comment>
<gene>
    <name evidence="2" type="ORF">C7I55_01225</name>
</gene>
<sequence>MLGLLGLLGFASVALAAEPIDRRALVTRHSPKLDAIDPHAPLMVGNGTLGFTADITGLQTFPDRYSALAPLLTMAQWAWHSFPNANGYSETDGLVDVAVPERGTQPYAWMHDWSEAERRPALTWLRENPHRFSLGRIALAMVGADGKAATFEDISATRQHLDLWTGTLSSRFRFGGEDVAVETRVHPDRDMVLISIRSPLVATGRIGVDVRFPGVAAKLNPDPSDWTRDSAHRTNVAAEAPGRMLVERRLDDTVYWSEILSPSARIEIRGPHTVHIAGRGDRLLVSVSFEQQRSAPQAIDIARATADVAAHWQTYWTTGGAIDFSGSTDPRAAELERRVILSRYLAAINQAGEVPPQEEGLFSNSWNGKFHLEMHAWHSGHFATWDQADRLERSLGWYLEHLPSAQAEARRHKVDGAWWPKMVGPEGRNSPSTINPFIMWQQPHPIYLAELVYRARPSPDVLARYAAVVEETARLLATWPRWDASSGRYRLGPPIIPVQENHAPLTTLNPTFEIEYFRWGLETAQAWRMRRGLAREAHWDAVIAKLSPPPERNGLYLPVESAPDFWTISALPQCSRHATAPTCLNRDHPSFLMAYGLIAGARTDPATMRRTLAATEAHWDTRQTWGWDFPMVAMAAARLGEPEKAVDWLFKDLPNNRWGASGMTPRVHLEEHAAAFVPGAGAGESPDGPGFRRAAETYFPSNGSLLLAVGMMAAGWDGSSGHAPGFPKQGWRVQVENIRPLP</sequence>
<organism evidence="2 3">
    <name type="scientific">Allosphingosinicella deserti</name>
    <dbReference type="NCBI Taxonomy" id="2116704"/>
    <lineage>
        <taxon>Bacteria</taxon>
        <taxon>Pseudomonadati</taxon>
        <taxon>Pseudomonadota</taxon>
        <taxon>Alphaproteobacteria</taxon>
        <taxon>Sphingomonadales</taxon>
        <taxon>Sphingomonadaceae</taxon>
        <taxon>Allosphingosinicella</taxon>
    </lineage>
</organism>
<accession>A0A2P7R062</accession>
<dbReference type="SUPFAM" id="SSF48208">
    <property type="entry name" value="Six-hairpin glycosidases"/>
    <property type="match status" value="1"/>
</dbReference>
<dbReference type="Gene3D" id="1.50.10.10">
    <property type="match status" value="1"/>
</dbReference>
<dbReference type="OrthoDB" id="127395at2"/>
<evidence type="ECO:0000313" key="2">
    <source>
        <dbReference type="EMBL" id="PSJ43601.1"/>
    </source>
</evidence>
<dbReference type="AlphaFoldDB" id="A0A2P7R062"/>
<protein>
    <recommendedName>
        <fullName evidence="4">Glycoside hydrolase family 65</fullName>
    </recommendedName>
</protein>
<proteinExistence type="predicted"/>
<dbReference type="Proteomes" id="UP000241167">
    <property type="component" value="Unassembled WGS sequence"/>
</dbReference>
<dbReference type="InterPro" id="IPR012341">
    <property type="entry name" value="6hp_glycosidase-like_sf"/>
</dbReference>